<organism evidence="2 3">
    <name type="scientific">Cupriavidus taiwanensis (strain DSM 17343 / BCRC 17206 / CCUG 44338 / CIP 107171 / LMG 19424 / R1)</name>
    <name type="common">Ralstonia taiwanensis (strain LMG 19424)</name>
    <dbReference type="NCBI Taxonomy" id="977880"/>
    <lineage>
        <taxon>Bacteria</taxon>
        <taxon>Pseudomonadati</taxon>
        <taxon>Pseudomonadota</taxon>
        <taxon>Betaproteobacteria</taxon>
        <taxon>Burkholderiales</taxon>
        <taxon>Burkholderiaceae</taxon>
        <taxon>Cupriavidus</taxon>
    </lineage>
</organism>
<dbReference type="EMBL" id="CU633749">
    <property type="protein sequence ID" value="CAQ70720.1"/>
    <property type="molecule type" value="Genomic_DNA"/>
</dbReference>
<name>B3R720_CUPTR</name>
<dbReference type="KEGG" id="cti:RALTA_A2793"/>
<dbReference type="Proteomes" id="UP000001692">
    <property type="component" value="Chromosome 1"/>
</dbReference>
<evidence type="ECO:0000313" key="3">
    <source>
        <dbReference type="Proteomes" id="UP000001692"/>
    </source>
</evidence>
<feature type="transmembrane region" description="Helical" evidence="1">
    <location>
        <begin position="32"/>
        <end position="52"/>
    </location>
</feature>
<dbReference type="HOGENOM" id="CLU_160040_3_0_4"/>
<sequence length="89" mass="9331">MRTTQEKRMLGTLIVGLLVGLAARRLHPAGRVVTLPAALVLGAAGAAAAFYTGRALHWFVDGQLSSWLAVIAGSALLVGLWGTVRPRGR</sequence>
<keyword evidence="1" id="KW-0812">Transmembrane</keyword>
<keyword evidence="1" id="KW-0472">Membrane</keyword>
<keyword evidence="1" id="KW-1133">Transmembrane helix</keyword>
<dbReference type="eggNOG" id="COG2261">
    <property type="taxonomic scope" value="Bacteria"/>
</dbReference>
<protein>
    <submittedName>
        <fullName evidence="2">Uncharacterized protein</fullName>
    </submittedName>
</protein>
<proteinExistence type="predicted"/>
<evidence type="ECO:0000256" key="1">
    <source>
        <dbReference type="SAM" id="Phobius"/>
    </source>
</evidence>
<gene>
    <name evidence="2" type="ordered locus">RALTA_A2793</name>
</gene>
<keyword evidence="3" id="KW-1185">Reference proteome</keyword>
<evidence type="ECO:0000313" key="2">
    <source>
        <dbReference type="EMBL" id="CAQ70720.1"/>
    </source>
</evidence>
<accession>B3R720</accession>
<reference evidence="2 3" key="1">
    <citation type="journal article" date="2008" name="Genome Res.">
        <title>Genome sequence of the beta-rhizobium Cupriavidus taiwanensis and comparative genomics of rhizobia.</title>
        <authorList>
            <person name="Amadou C."/>
            <person name="Pascal G."/>
            <person name="Mangenot S."/>
            <person name="Glew M."/>
            <person name="Bontemps C."/>
            <person name="Capela D."/>
            <person name="Carrere S."/>
            <person name="Cruveiller S."/>
            <person name="Dossat C."/>
            <person name="Lajus A."/>
            <person name="Marchetti M."/>
            <person name="Poinsot V."/>
            <person name="Rouy Z."/>
            <person name="Servin B."/>
            <person name="Saad M."/>
            <person name="Schenowitz C."/>
            <person name="Barbe V."/>
            <person name="Batut J."/>
            <person name="Medigue C."/>
            <person name="Masson-Boivin C."/>
        </authorList>
    </citation>
    <scope>NUCLEOTIDE SEQUENCE [LARGE SCALE GENOMIC DNA]</scope>
    <source>
        <strain evidence="3">DSM 17343 / BCRC 17206 / CCUG 44338 / CIP 107171 / LMG 19424 / R1</strain>
    </source>
</reference>
<dbReference type="AlphaFoldDB" id="B3R720"/>
<feature type="transmembrane region" description="Helical" evidence="1">
    <location>
        <begin position="64"/>
        <end position="84"/>
    </location>
</feature>